<dbReference type="EMBL" id="JAJUPA010000005">
    <property type="protein sequence ID" value="MCQ9629835.1"/>
    <property type="molecule type" value="Genomic_DNA"/>
</dbReference>
<accession>A0ABT1WTT1</accession>
<sequence length="50" mass="5921">MKSEKDRLKQAVFFMGNTMEARVNIPASTFKHYIVSWFNAVWLLIFVQRA</sequence>
<comment type="caution">
    <text evidence="1">The sequence shown here is derived from an EMBL/GenBank/DDBJ whole genome shotgun (WGS) entry which is preliminary data.</text>
</comment>
<protein>
    <submittedName>
        <fullName evidence="1">Uncharacterized protein</fullName>
    </submittedName>
</protein>
<keyword evidence="2" id="KW-1185">Reference proteome</keyword>
<reference evidence="1 2" key="1">
    <citation type="submission" date="2021-12" db="EMBL/GenBank/DDBJ databases">
        <title>Identification and characterization of A. suis stains in western Canada.</title>
        <authorList>
            <person name="Kulathunga D.G.R.S."/>
            <person name="De Oliveira Costa M."/>
        </authorList>
    </citation>
    <scope>NUCLEOTIDE SEQUENCE [LARGE SCALE GENOMIC DNA]</scope>
    <source>
        <strain evidence="1 2">18_292</strain>
    </source>
</reference>
<dbReference type="Proteomes" id="UP001206331">
    <property type="component" value="Unassembled WGS sequence"/>
</dbReference>
<organism evidence="1 2">
    <name type="scientific">Actinobacillus suis</name>
    <dbReference type="NCBI Taxonomy" id="716"/>
    <lineage>
        <taxon>Bacteria</taxon>
        <taxon>Pseudomonadati</taxon>
        <taxon>Pseudomonadota</taxon>
        <taxon>Gammaproteobacteria</taxon>
        <taxon>Pasteurellales</taxon>
        <taxon>Pasteurellaceae</taxon>
        <taxon>Actinobacillus</taxon>
    </lineage>
</organism>
<evidence type="ECO:0000313" key="1">
    <source>
        <dbReference type="EMBL" id="MCQ9629835.1"/>
    </source>
</evidence>
<proteinExistence type="predicted"/>
<evidence type="ECO:0000313" key="2">
    <source>
        <dbReference type="Proteomes" id="UP001206331"/>
    </source>
</evidence>
<name>A0ABT1WTT1_ACTSU</name>
<gene>
    <name evidence="1" type="ORF">LZL92_05985</name>
</gene>
<dbReference type="RefSeq" id="WP_005613558.1">
    <property type="nucleotide sequence ID" value="NZ_CP090556.1"/>
</dbReference>